<gene>
    <name evidence="3" type="ORF">H9Q77_16015</name>
</gene>
<sequence length="80" mass="9267">MKEPTTSPINYNRYKCQCNIYIYRRSKRMTQDKLAHLVGVRRETICRIENDKFVPSLELAIALSDALGESVNTLFTLSIK</sequence>
<dbReference type="RefSeq" id="WP_249326243.1">
    <property type="nucleotide sequence ID" value="NZ_CP060633.1"/>
</dbReference>
<proteinExistence type="predicted"/>
<dbReference type="PANTHER" id="PTHR46558">
    <property type="entry name" value="TRACRIPTIONAL REGULATORY PROTEIN-RELATED-RELATED"/>
    <property type="match status" value="1"/>
</dbReference>
<dbReference type="Gene3D" id="1.10.260.40">
    <property type="entry name" value="lambda repressor-like DNA-binding domains"/>
    <property type="match status" value="1"/>
</dbReference>
<evidence type="ECO:0000256" key="1">
    <source>
        <dbReference type="ARBA" id="ARBA00023125"/>
    </source>
</evidence>
<dbReference type="PANTHER" id="PTHR46558:SF4">
    <property type="entry name" value="DNA-BIDING PHAGE PROTEIN"/>
    <property type="match status" value="1"/>
</dbReference>
<dbReference type="KEGG" id="ssun:H9Q77_16015"/>
<dbReference type="EMBL" id="CP060633">
    <property type="protein sequence ID" value="QNM02516.1"/>
    <property type="molecule type" value="Genomic_DNA"/>
</dbReference>
<reference evidence="3 4" key="1">
    <citation type="submission" date="2020-08" db="EMBL/GenBank/DDBJ databases">
        <authorList>
            <person name="Liu C."/>
            <person name="Sun Q."/>
        </authorList>
    </citation>
    <scope>NUCLEOTIDE SEQUENCE [LARGE SCALE GENOMIC DNA]</scope>
    <source>
        <strain evidence="3 4">NSJ-8</strain>
    </source>
</reference>
<accession>A0A7G9FVD4</accession>
<feature type="domain" description="HTH cro/C1-type" evidence="2">
    <location>
        <begin position="20"/>
        <end position="74"/>
    </location>
</feature>
<evidence type="ECO:0000313" key="4">
    <source>
        <dbReference type="Proteomes" id="UP000515981"/>
    </source>
</evidence>
<dbReference type="CDD" id="cd00093">
    <property type="entry name" value="HTH_XRE"/>
    <property type="match status" value="1"/>
</dbReference>
<keyword evidence="4" id="KW-1185">Reference proteome</keyword>
<dbReference type="SUPFAM" id="SSF47413">
    <property type="entry name" value="lambda repressor-like DNA-binding domains"/>
    <property type="match status" value="1"/>
</dbReference>
<dbReference type="InterPro" id="IPR010982">
    <property type="entry name" value="Lambda_DNA-bd_dom_sf"/>
</dbReference>
<evidence type="ECO:0000313" key="3">
    <source>
        <dbReference type="EMBL" id="QNM02516.1"/>
    </source>
</evidence>
<organism evidence="3 4">
    <name type="scientific">Simiaoa sunii</name>
    <dbReference type="NCBI Taxonomy" id="2763672"/>
    <lineage>
        <taxon>Bacteria</taxon>
        <taxon>Bacillati</taxon>
        <taxon>Bacillota</taxon>
        <taxon>Clostridia</taxon>
        <taxon>Lachnospirales</taxon>
        <taxon>Lachnospiraceae</taxon>
        <taxon>Simiaoa</taxon>
    </lineage>
</organism>
<evidence type="ECO:0000259" key="2">
    <source>
        <dbReference type="PROSITE" id="PS50943"/>
    </source>
</evidence>
<name>A0A7G9FVD4_9FIRM</name>
<dbReference type="Pfam" id="PF01381">
    <property type="entry name" value="HTH_3"/>
    <property type="match status" value="1"/>
</dbReference>
<keyword evidence="1" id="KW-0238">DNA-binding</keyword>
<dbReference type="PROSITE" id="PS50943">
    <property type="entry name" value="HTH_CROC1"/>
    <property type="match status" value="1"/>
</dbReference>
<dbReference type="SMART" id="SM00530">
    <property type="entry name" value="HTH_XRE"/>
    <property type="match status" value="1"/>
</dbReference>
<dbReference type="AlphaFoldDB" id="A0A7G9FVD4"/>
<protein>
    <submittedName>
        <fullName evidence="3">Helix-turn-helix domain-containing protein</fullName>
    </submittedName>
</protein>
<dbReference type="Proteomes" id="UP000515981">
    <property type="component" value="Chromosome"/>
</dbReference>
<dbReference type="GO" id="GO:0003677">
    <property type="term" value="F:DNA binding"/>
    <property type="evidence" value="ECO:0007669"/>
    <property type="project" value="UniProtKB-KW"/>
</dbReference>
<dbReference type="InterPro" id="IPR001387">
    <property type="entry name" value="Cro/C1-type_HTH"/>
</dbReference>